<dbReference type="InterPro" id="IPR050471">
    <property type="entry name" value="AB_hydrolase"/>
</dbReference>
<dbReference type="GO" id="GO:0046503">
    <property type="term" value="P:glycerolipid catabolic process"/>
    <property type="evidence" value="ECO:0007669"/>
    <property type="project" value="TreeGrafter"/>
</dbReference>
<dbReference type="AlphaFoldDB" id="A0A6L3K6T1"/>
<dbReference type="InterPro" id="IPR029058">
    <property type="entry name" value="AB_hydrolase_fold"/>
</dbReference>
<sequence length="287" mass="31500">MKQLFLILSVFCALSVQAQTKLNFFGQKPTDKVSSIPYGANDAAGHYVQAGDARLYYEVYGEGEPVLVLHGGIVGTTYELGLLIDSLSTRYQVIAMTTRGHGRSEIGHSQISYNQRATDALTVLQAVTDKPAIVLGFSDGAYTGYKLASMFPERVKKLIAIGAGENQQLLRKIVVNKVEDMQKIAPEFMKSQMALMPEPERLQEHWNMLPAFYNDDMVVSKALLGSIKCPVLLIAGELDPNAPLDTNISAYKMIPNCELAIIASAAHQVFIDNFPAVWANITPFLSK</sequence>
<dbReference type="Gene3D" id="3.40.50.1820">
    <property type="entry name" value="alpha/beta hydrolase"/>
    <property type="match status" value="1"/>
</dbReference>
<dbReference type="GO" id="GO:0004806">
    <property type="term" value="F:triacylglycerol lipase activity"/>
    <property type="evidence" value="ECO:0007669"/>
    <property type="project" value="TreeGrafter"/>
</dbReference>
<dbReference type="EMBL" id="VVYX01000004">
    <property type="protein sequence ID" value="KAA5421664.1"/>
    <property type="molecule type" value="Genomic_DNA"/>
</dbReference>
<comment type="caution">
    <text evidence="3">The sequence shown here is derived from an EMBL/GenBank/DDBJ whole genome shotgun (WGS) entry which is preliminary data.</text>
</comment>
<gene>
    <name evidence="3" type="ORF">F2Y87_03940</name>
</gene>
<name>A0A6L3K6T1_9BACE</name>
<accession>A0A6L3K6T1</accession>
<evidence type="ECO:0000256" key="1">
    <source>
        <dbReference type="SAM" id="SignalP"/>
    </source>
</evidence>
<keyword evidence="3" id="KW-0378">Hydrolase</keyword>
<evidence type="ECO:0000313" key="3">
    <source>
        <dbReference type="EMBL" id="KAA5421664.1"/>
    </source>
</evidence>
<feature type="signal peptide" evidence="1">
    <location>
        <begin position="1"/>
        <end position="18"/>
    </location>
</feature>
<feature type="domain" description="AB hydrolase-1" evidence="2">
    <location>
        <begin position="65"/>
        <end position="188"/>
    </location>
</feature>
<dbReference type="InterPro" id="IPR000073">
    <property type="entry name" value="AB_hydrolase_1"/>
</dbReference>
<proteinExistence type="predicted"/>
<dbReference type="RefSeq" id="WP_149946142.1">
    <property type="nucleotide sequence ID" value="NZ_JBBNMF010000007.1"/>
</dbReference>
<evidence type="ECO:0000259" key="2">
    <source>
        <dbReference type="Pfam" id="PF00561"/>
    </source>
</evidence>
<keyword evidence="1" id="KW-0732">Signal</keyword>
<organism evidence="3 4">
    <name type="scientific">Bacteroides cellulosilyticus</name>
    <dbReference type="NCBI Taxonomy" id="246787"/>
    <lineage>
        <taxon>Bacteria</taxon>
        <taxon>Pseudomonadati</taxon>
        <taxon>Bacteroidota</taxon>
        <taxon>Bacteroidia</taxon>
        <taxon>Bacteroidales</taxon>
        <taxon>Bacteroidaceae</taxon>
        <taxon>Bacteroides</taxon>
    </lineage>
</organism>
<dbReference type="SUPFAM" id="SSF53474">
    <property type="entry name" value="alpha/beta-Hydrolases"/>
    <property type="match status" value="1"/>
</dbReference>
<dbReference type="PANTHER" id="PTHR43433">
    <property type="entry name" value="HYDROLASE, ALPHA/BETA FOLD FAMILY PROTEIN"/>
    <property type="match status" value="1"/>
</dbReference>
<reference evidence="3 4" key="1">
    <citation type="journal article" date="2019" name="Nat. Med.">
        <title>A library of human gut bacterial isolates paired with longitudinal multiomics data enables mechanistic microbiome research.</title>
        <authorList>
            <person name="Poyet M."/>
            <person name="Groussin M."/>
            <person name="Gibbons S.M."/>
            <person name="Avila-Pacheco J."/>
            <person name="Jiang X."/>
            <person name="Kearney S.M."/>
            <person name="Perrotta A.R."/>
            <person name="Berdy B."/>
            <person name="Zhao S."/>
            <person name="Lieberman T.D."/>
            <person name="Swanson P.K."/>
            <person name="Smith M."/>
            <person name="Roesemann S."/>
            <person name="Alexander J.E."/>
            <person name="Rich S.A."/>
            <person name="Livny J."/>
            <person name="Vlamakis H."/>
            <person name="Clish C."/>
            <person name="Bullock K."/>
            <person name="Deik A."/>
            <person name="Scott J."/>
            <person name="Pierce K.A."/>
            <person name="Xavier R.J."/>
            <person name="Alm E.J."/>
        </authorList>
    </citation>
    <scope>NUCLEOTIDE SEQUENCE [LARGE SCALE GENOMIC DNA]</scope>
    <source>
        <strain evidence="3 4">BIOML-A8</strain>
    </source>
</reference>
<evidence type="ECO:0000313" key="4">
    <source>
        <dbReference type="Proteomes" id="UP000482653"/>
    </source>
</evidence>
<dbReference type="Proteomes" id="UP000482653">
    <property type="component" value="Unassembled WGS sequence"/>
</dbReference>
<protein>
    <submittedName>
        <fullName evidence="3">Alpha/beta hydrolase</fullName>
    </submittedName>
</protein>
<dbReference type="PANTHER" id="PTHR43433:SF5">
    <property type="entry name" value="AB HYDROLASE-1 DOMAIN-CONTAINING PROTEIN"/>
    <property type="match status" value="1"/>
</dbReference>
<dbReference type="Pfam" id="PF00561">
    <property type="entry name" value="Abhydrolase_1"/>
    <property type="match status" value="1"/>
</dbReference>
<feature type="chain" id="PRO_5026798333" evidence="1">
    <location>
        <begin position="19"/>
        <end position="287"/>
    </location>
</feature>